<dbReference type="KEGG" id="cbar:PATL70BA_1070"/>
<dbReference type="OrthoDB" id="9802985at2"/>
<keyword evidence="2" id="KW-1185">Reference proteome</keyword>
<evidence type="ECO:0000313" key="2">
    <source>
        <dbReference type="Proteomes" id="UP000279029"/>
    </source>
</evidence>
<sequence length="372" mass="43412">METFEQLNRHALLELIEKLPYPDFKHAVQLFAQMEKLDFHQELNLITTFHFQSRMEKLGINNTCPSCGSSHHTIHAIRNEIKRYRCKDCSKTYTLFSGTVIEKTKWHWDIWVRFLELTIHGHSLNDIQSILESEFGCNNINHKTVFLWRHKLIYVLAQMSKIRLSNYVYMDGITIRESQKGSRSLINYKNLKLERKPRTGRLSIKKEATDVAFTTIATAVDSTGHCICNVIGMGKNKPEDIFNALKHYLEDDGHTPLEFSSKKIEEPQNTKTVPCEKAILTLDYFKELNVSGMSSSDMSLKLHADIQKFICQDMANVSTKYLEDYLGFFTYMRNWRIDHGRCPFSRKDIESIFIEIIKSRINYSKKRSFASL</sequence>
<organism evidence="1 2">
    <name type="scientific">Petrocella atlantisensis</name>
    <dbReference type="NCBI Taxonomy" id="2173034"/>
    <lineage>
        <taxon>Bacteria</taxon>
        <taxon>Bacillati</taxon>
        <taxon>Bacillota</taxon>
        <taxon>Clostridia</taxon>
        <taxon>Lachnospirales</taxon>
        <taxon>Vallitaleaceae</taxon>
        <taxon>Petrocella</taxon>
    </lineage>
</organism>
<dbReference type="EMBL" id="LR130778">
    <property type="protein sequence ID" value="VDN46944.1"/>
    <property type="molecule type" value="Genomic_DNA"/>
</dbReference>
<dbReference type="Proteomes" id="UP000279029">
    <property type="component" value="Chromosome"/>
</dbReference>
<proteinExistence type="predicted"/>
<gene>
    <name evidence="1" type="ORF">PATL70BA_1070</name>
</gene>
<reference evidence="1 2" key="1">
    <citation type="submission" date="2018-09" db="EMBL/GenBank/DDBJ databases">
        <authorList>
            <person name="Postec A."/>
        </authorList>
    </citation>
    <scope>NUCLEOTIDE SEQUENCE [LARGE SCALE GENOMIC DNA]</scope>
    <source>
        <strain evidence="1">70B-A</strain>
    </source>
</reference>
<dbReference type="AlphaFoldDB" id="A0A3P7NUX2"/>
<dbReference type="RefSeq" id="WP_125136357.1">
    <property type="nucleotide sequence ID" value="NZ_LR130778.1"/>
</dbReference>
<protein>
    <submittedName>
        <fullName evidence="1">Uncharacterized protein</fullName>
    </submittedName>
</protein>
<accession>A0A3P7NUX2</accession>
<evidence type="ECO:0000313" key="1">
    <source>
        <dbReference type="EMBL" id="VDN46944.1"/>
    </source>
</evidence>
<name>A0A3P7NUX2_9FIRM</name>